<accession>A0AA49GSK3</accession>
<feature type="transmembrane region" description="Helical" evidence="1">
    <location>
        <begin position="129"/>
        <end position="150"/>
    </location>
</feature>
<feature type="transmembrane region" description="Helical" evidence="1">
    <location>
        <begin position="170"/>
        <end position="187"/>
    </location>
</feature>
<dbReference type="Pfam" id="PF02517">
    <property type="entry name" value="Rce1-like"/>
    <property type="match status" value="1"/>
</dbReference>
<evidence type="ECO:0000313" key="3">
    <source>
        <dbReference type="EMBL" id="WKN39244.1"/>
    </source>
</evidence>
<dbReference type="InterPro" id="IPR003675">
    <property type="entry name" value="Rce1/LyrA-like_dom"/>
</dbReference>
<gene>
    <name evidence="3" type="ORF">K4G66_11125</name>
</gene>
<evidence type="ECO:0000259" key="2">
    <source>
        <dbReference type="Pfam" id="PF02517"/>
    </source>
</evidence>
<reference evidence="3" key="2">
    <citation type="journal article" date="2024" name="Antonie Van Leeuwenhoek">
        <title>Roseihalotalea indica gen. nov., sp. nov., a halophilic Bacteroidetes from mesopelagic Southwest Indian Ocean with higher carbohydrate metabolic potential.</title>
        <authorList>
            <person name="Chen B."/>
            <person name="Zhang M."/>
            <person name="Lin D."/>
            <person name="Ye J."/>
            <person name="Tang K."/>
        </authorList>
    </citation>
    <scope>NUCLEOTIDE SEQUENCE</scope>
    <source>
        <strain evidence="3">TK19036</strain>
    </source>
</reference>
<feature type="transmembrane region" description="Helical" evidence="1">
    <location>
        <begin position="322"/>
        <end position="341"/>
    </location>
</feature>
<feature type="transmembrane region" description="Helical" evidence="1">
    <location>
        <begin position="212"/>
        <end position="233"/>
    </location>
</feature>
<dbReference type="GO" id="GO:0080120">
    <property type="term" value="P:CAAX-box protein maturation"/>
    <property type="evidence" value="ECO:0007669"/>
    <property type="project" value="UniProtKB-ARBA"/>
</dbReference>
<feature type="domain" description="CAAX prenyl protease 2/Lysostaphin resistance protein A-like" evidence="2">
    <location>
        <begin position="212"/>
        <end position="291"/>
    </location>
</feature>
<organism evidence="3">
    <name type="scientific">Roseihalotalea indica</name>
    <dbReference type="NCBI Taxonomy" id="2867963"/>
    <lineage>
        <taxon>Bacteria</taxon>
        <taxon>Pseudomonadati</taxon>
        <taxon>Bacteroidota</taxon>
        <taxon>Cytophagia</taxon>
        <taxon>Cytophagales</taxon>
        <taxon>Catalimonadaceae</taxon>
        <taxon>Roseihalotalea</taxon>
    </lineage>
</organism>
<keyword evidence="1" id="KW-0812">Transmembrane</keyword>
<name>A0AA49GSK3_9BACT</name>
<reference evidence="3" key="1">
    <citation type="journal article" date="2023" name="Comput. Struct. Biotechnol. J.">
        <title>Discovery of a novel marine Bacteroidetes with a rich repertoire of carbohydrate-active enzymes.</title>
        <authorList>
            <person name="Chen B."/>
            <person name="Liu G."/>
            <person name="Chen Q."/>
            <person name="Wang H."/>
            <person name="Liu L."/>
            <person name="Tang K."/>
        </authorList>
    </citation>
    <scope>NUCLEOTIDE SEQUENCE</scope>
    <source>
        <strain evidence="3">TK19036</strain>
    </source>
</reference>
<keyword evidence="1" id="KW-1133">Transmembrane helix</keyword>
<feature type="transmembrane region" description="Helical" evidence="1">
    <location>
        <begin position="93"/>
        <end position="114"/>
    </location>
</feature>
<evidence type="ECO:0000256" key="1">
    <source>
        <dbReference type="SAM" id="Phobius"/>
    </source>
</evidence>
<sequence length="351" mass="39389">MPASVIHLTKEQIDLIKARIKEGGIKTPELAEDLLDHFCVAIEAEMEQGQAFESAFEQVFNTLQEDELKATEMKTQELLEGKKIFYPNLKQSFGLLALLVGGTIFLTIIAIAIGGSNSEEGQQYLLDRYLPLMIIGGNLIVIGGVIAYAIREIRQTQVSAPVFSFRSVPAYVYGIVLLIAVLSQFWLEPLALFLSFSQDAITERMGNYHPGVVILVIMVNVVLMELLFRGIILKGLLMTTTPVKAILWSSFLCAIAGFSSFFFYFFISLMLGWLYSKTRSLYPTILMFATATLVSYGFSWLLNLDDKAIFSWWAYMNRNVTIYIFLVSGSLLLTGALFYFFHQRLGSESST</sequence>
<keyword evidence="1" id="KW-0472">Membrane</keyword>
<protein>
    <submittedName>
        <fullName evidence="3">Type II CAAX endopeptidase family protein</fullName>
    </submittedName>
</protein>
<feature type="transmembrane region" description="Helical" evidence="1">
    <location>
        <begin position="245"/>
        <end position="275"/>
    </location>
</feature>
<dbReference type="AlphaFoldDB" id="A0AA49GSK3"/>
<proteinExistence type="predicted"/>
<dbReference type="EMBL" id="CP120682">
    <property type="protein sequence ID" value="WKN39244.1"/>
    <property type="molecule type" value="Genomic_DNA"/>
</dbReference>
<dbReference type="GO" id="GO:0004175">
    <property type="term" value="F:endopeptidase activity"/>
    <property type="evidence" value="ECO:0007669"/>
    <property type="project" value="UniProtKB-ARBA"/>
</dbReference>
<feature type="transmembrane region" description="Helical" evidence="1">
    <location>
        <begin position="281"/>
        <end position="302"/>
    </location>
</feature>